<dbReference type="PANTHER" id="PTHR11610">
    <property type="entry name" value="LIPASE"/>
    <property type="match status" value="1"/>
</dbReference>
<comment type="subcellular location">
    <subcellularLocation>
        <location evidence="1">Secreted</location>
    </subcellularLocation>
</comment>
<evidence type="ECO:0000259" key="5">
    <source>
        <dbReference type="Pfam" id="PF00151"/>
    </source>
</evidence>
<dbReference type="AlphaFoldDB" id="A0A151NVS1"/>
<dbReference type="Gene3D" id="3.40.50.1820">
    <property type="entry name" value="alpha/beta hydrolase"/>
    <property type="match status" value="1"/>
</dbReference>
<accession>A0A151NVS1</accession>
<dbReference type="InterPro" id="IPR029058">
    <property type="entry name" value="AB_hydrolase_fold"/>
</dbReference>
<dbReference type="Proteomes" id="UP000050525">
    <property type="component" value="Unassembled WGS sequence"/>
</dbReference>
<evidence type="ECO:0000256" key="2">
    <source>
        <dbReference type="ARBA" id="ARBA00010701"/>
    </source>
</evidence>
<dbReference type="GO" id="GO:0016042">
    <property type="term" value="P:lipid catabolic process"/>
    <property type="evidence" value="ECO:0007669"/>
    <property type="project" value="TreeGrafter"/>
</dbReference>
<evidence type="ECO:0000256" key="1">
    <source>
        <dbReference type="ARBA" id="ARBA00004613"/>
    </source>
</evidence>
<reference evidence="6 7" key="1">
    <citation type="journal article" date="2012" name="Genome Biol.">
        <title>Sequencing three crocodilian genomes to illuminate the evolution of archosaurs and amniotes.</title>
        <authorList>
            <person name="St John J.A."/>
            <person name="Braun E.L."/>
            <person name="Isberg S.R."/>
            <person name="Miles L.G."/>
            <person name="Chong A.Y."/>
            <person name="Gongora J."/>
            <person name="Dalzell P."/>
            <person name="Moran C."/>
            <person name="Bed'hom B."/>
            <person name="Abzhanov A."/>
            <person name="Burgess S.C."/>
            <person name="Cooksey A.M."/>
            <person name="Castoe T.A."/>
            <person name="Crawford N.G."/>
            <person name="Densmore L.D."/>
            <person name="Drew J.C."/>
            <person name="Edwards S.V."/>
            <person name="Faircloth B.C."/>
            <person name="Fujita M.K."/>
            <person name="Greenwold M.J."/>
            <person name="Hoffmann F.G."/>
            <person name="Howard J.M."/>
            <person name="Iguchi T."/>
            <person name="Janes D.E."/>
            <person name="Khan S.Y."/>
            <person name="Kohno S."/>
            <person name="de Koning A.J."/>
            <person name="Lance S.L."/>
            <person name="McCarthy F.M."/>
            <person name="McCormack J.E."/>
            <person name="Merchant M.E."/>
            <person name="Peterson D.G."/>
            <person name="Pollock D.D."/>
            <person name="Pourmand N."/>
            <person name="Raney B.J."/>
            <person name="Roessler K.A."/>
            <person name="Sanford J.R."/>
            <person name="Sawyer R.H."/>
            <person name="Schmidt C.J."/>
            <person name="Triplett E.W."/>
            <person name="Tuberville T.D."/>
            <person name="Venegas-Anaya M."/>
            <person name="Howard J.T."/>
            <person name="Jarvis E.D."/>
            <person name="Guillette L.J.Jr."/>
            <person name="Glenn T.C."/>
            <person name="Green R.E."/>
            <person name="Ray D.A."/>
        </authorList>
    </citation>
    <scope>NUCLEOTIDE SEQUENCE [LARGE SCALE GENOMIC DNA]</scope>
    <source>
        <strain evidence="6">KSC_2009_1</strain>
    </source>
</reference>
<feature type="domain" description="Lipase" evidence="5">
    <location>
        <begin position="20"/>
        <end position="170"/>
    </location>
</feature>
<keyword evidence="3" id="KW-0964">Secreted</keyword>
<sequence length="287" mass="32326">MTKGCLAFGSLHFFCSTQPKLMFQVEDVNCIVVDWRGGSDVIYTDAVSNIRIVGAELKYLMDLLERDYGYTPANIHIIGHSLGAHAAGEAGRRKRGIARITGLDPAGPYFHSTPPEVRLDPSDAEFVDVIHSNAGRLFFDFAVGINQPSGHLDFYPNGGKTMPGCPLLREQPVSRDVNEVMRGILLPMSPGRLPNDGPLRRYVSWKNQERIPNVLFKHRVFSTICSLQEKDKCQSMHNTNHVGVYTYRPDWNQYIQKGLHDVQVYILRPRTRTEYNLANSSTLLKHG</sequence>
<dbReference type="SUPFAM" id="SSF53474">
    <property type="entry name" value="alpha/beta-Hydrolases"/>
    <property type="match status" value="1"/>
</dbReference>
<dbReference type="eggNOG" id="ENOG502QUK7">
    <property type="taxonomic scope" value="Eukaryota"/>
</dbReference>
<dbReference type="GO" id="GO:0005615">
    <property type="term" value="C:extracellular space"/>
    <property type="evidence" value="ECO:0007669"/>
    <property type="project" value="TreeGrafter"/>
</dbReference>
<organism evidence="6 7">
    <name type="scientific">Alligator mississippiensis</name>
    <name type="common">American alligator</name>
    <dbReference type="NCBI Taxonomy" id="8496"/>
    <lineage>
        <taxon>Eukaryota</taxon>
        <taxon>Metazoa</taxon>
        <taxon>Chordata</taxon>
        <taxon>Craniata</taxon>
        <taxon>Vertebrata</taxon>
        <taxon>Euteleostomi</taxon>
        <taxon>Archelosauria</taxon>
        <taxon>Archosauria</taxon>
        <taxon>Crocodylia</taxon>
        <taxon>Alligatoridae</taxon>
        <taxon>Alligatorinae</taxon>
        <taxon>Alligator</taxon>
    </lineage>
</organism>
<evidence type="ECO:0000313" key="6">
    <source>
        <dbReference type="EMBL" id="KYO40525.1"/>
    </source>
</evidence>
<dbReference type="PRINTS" id="PR00821">
    <property type="entry name" value="TAGLIPASE"/>
</dbReference>
<dbReference type="STRING" id="8496.A0A151NVS1"/>
<comment type="similarity">
    <text evidence="2 4">Belongs to the AB hydrolase superfamily. Lipase family.</text>
</comment>
<dbReference type="Pfam" id="PF00151">
    <property type="entry name" value="Lipase"/>
    <property type="match status" value="1"/>
</dbReference>
<evidence type="ECO:0000313" key="7">
    <source>
        <dbReference type="Proteomes" id="UP000050525"/>
    </source>
</evidence>
<protein>
    <submittedName>
        <fullName evidence="6">Pancreatic lipase-related protein 2-like</fullName>
    </submittedName>
</protein>
<comment type="caution">
    <text evidence="6">The sequence shown here is derived from an EMBL/GenBank/DDBJ whole genome shotgun (WGS) entry which is preliminary data.</text>
</comment>
<dbReference type="EMBL" id="AKHW03001922">
    <property type="protein sequence ID" value="KYO40525.1"/>
    <property type="molecule type" value="Genomic_DNA"/>
</dbReference>
<gene>
    <name evidence="6" type="ORF">Y1Q_0009556</name>
</gene>
<dbReference type="InterPro" id="IPR000734">
    <property type="entry name" value="TAG_lipase"/>
</dbReference>
<dbReference type="PANTHER" id="PTHR11610:SF159">
    <property type="entry name" value="TRIACYLGLYCEROL LIPASE"/>
    <property type="match status" value="1"/>
</dbReference>
<dbReference type="InterPro" id="IPR013818">
    <property type="entry name" value="Lipase"/>
</dbReference>
<keyword evidence="7" id="KW-1185">Reference proteome</keyword>
<evidence type="ECO:0000256" key="3">
    <source>
        <dbReference type="ARBA" id="ARBA00022525"/>
    </source>
</evidence>
<name>A0A151NVS1_ALLMI</name>
<evidence type="ECO:0000256" key="4">
    <source>
        <dbReference type="RuleBase" id="RU004262"/>
    </source>
</evidence>
<proteinExistence type="inferred from homology"/>
<dbReference type="GO" id="GO:0004465">
    <property type="term" value="F:lipoprotein lipase activity"/>
    <property type="evidence" value="ECO:0007669"/>
    <property type="project" value="TreeGrafter"/>
</dbReference>